<dbReference type="EMBL" id="OZ019895">
    <property type="protein sequence ID" value="CAK9220747.1"/>
    <property type="molecule type" value="Genomic_DNA"/>
</dbReference>
<organism evidence="1 2">
    <name type="scientific">Sphagnum troendelagicum</name>
    <dbReference type="NCBI Taxonomy" id="128251"/>
    <lineage>
        <taxon>Eukaryota</taxon>
        <taxon>Viridiplantae</taxon>
        <taxon>Streptophyta</taxon>
        <taxon>Embryophyta</taxon>
        <taxon>Bryophyta</taxon>
        <taxon>Sphagnophytina</taxon>
        <taxon>Sphagnopsida</taxon>
        <taxon>Sphagnales</taxon>
        <taxon>Sphagnaceae</taxon>
        <taxon>Sphagnum</taxon>
    </lineage>
</organism>
<name>A0ABP0UGK3_9BRYO</name>
<proteinExistence type="predicted"/>
<keyword evidence="2" id="KW-1185">Reference proteome</keyword>
<evidence type="ECO:0000313" key="1">
    <source>
        <dbReference type="EMBL" id="CAK9220747.1"/>
    </source>
</evidence>
<sequence length="103" mass="11835">MFYVYLQMTLNDNDWKLVLGETNLCTGGHSPCEKQGLRDSQDERRQPVQPKFLHCDCKVLVHSSRKPPTNRQVCCVECCRRQLNSSSLLVKHKLLPCLSQFGV</sequence>
<protein>
    <submittedName>
        <fullName evidence="1">Uncharacterized protein</fullName>
    </submittedName>
</protein>
<evidence type="ECO:0000313" key="2">
    <source>
        <dbReference type="Proteomes" id="UP001497512"/>
    </source>
</evidence>
<accession>A0ABP0UGK3</accession>
<reference evidence="1" key="1">
    <citation type="submission" date="2024-02" db="EMBL/GenBank/DDBJ databases">
        <authorList>
            <consortium name="ELIXIR-Norway"/>
            <consortium name="Elixir Norway"/>
        </authorList>
    </citation>
    <scope>NUCLEOTIDE SEQUENCE</scope>
</reference>
<dbReference type="Proteomes" id="UP001497512">
    <property type="component" value="Chromosome 3"/>
</dbReference>
<gene>
    <name evidence="1" type="ORF">CSSPTR1EN2_LOCUS15611</name>
</gene>